<evidence type="ECO:0000256" key="7">
    <source>
        <dbReference type="ARBA" id="ARBA00022801"/>
    </source>
</evidence>
<dbReference type="InterPro" id="IPR019787">
    <property type="entry name" value="Znf_PHD-finger"/>
</dbReference>
<keyword evidence="10" id="KW-0175">Coiled coil</keyword>
<dbReference type="PROSITE" id="PS01359">
    <property type="entry name" value="ZF_PHD_1"/>
    <property type="match status" value="1"/>
</dbReference>
<dbReference type="Gene3D" id="3.40.50.10810">
    <property type="entry name" value="Tandem AAA-ATPase domain"/>
    <property type="match status" value="1"/>
</dbReference>
<evidence type="ECO:0000259" key="17">
    <source>
        <dbReference type="PROSITE" id="PS51192"/>
    </source>
</evidence>
<dbReference type="InterPro" id="IPR019786">
    <property type="entry name" value="Zinc_finger_PHD-type_CS"/>
</dbReference>
<dbReference type="GO" id="GO:0008270">
    <property type="term" value="F:zinc ion binding"/>
    <property type="evidence" value="ECO:0007669"/>
    <property type="project" value="UniProtKB-KW"/>
</dbReference>
<dbReference type="Pfam" id="PF00385">
    <property type="entry name" value="Chromo"/>
    <property type="match status" value="1"/>
</dbReference>
<name>A0ABD3SSW9_9LAMI</name>
<dbReference type="InterPro" id="IPR013083">
    <property type="entry name" value="Znf_RING/FYVE/PHD"/>
</dbReference>
<dbReference type="InterPro" id="IPR009463">
    <property type="entry name" value="DUF1087"/>
</dbReference>
<dbReference type="PANTHER" id="PTHR45623:SF28">
    <property type="entry name" value="PROTEIN CHROMATIN REMODELING 4"/>
    <property type="match status" value="1"/>
</dbReference>
<evidence type="ECO:0000313" key="19">
    <source>
        <dbReference type="EMBL" id="KAL3827709.1"/>
    </source>
</evidence>
<evidence type="ECO:0000256" key="5">
    <source>
        <dbReference type="ARBA" id="ARBA00022741"/>
    </source>
</evidence>
<keyword evidence="14" id="KW-0472">Membrane</keyword>
<feature type="compositionally biased region" description="Basic and acidic residues" evidence="13">
    <location>
        <begin position="168"/>
        <end position="180"/>
    </location>
</feature>
<evidence type="ECO:0000256" key="8">
    <source>
        <dbReference type="ARBA" id="ARBA00022833"/>
    </source>
</evidence>
<evidence type="ECO:0000259" key="16">
    <source>
        <dbReference type="PROSITE" id="PS50016"/>
    </source>
</evidence>
<dbReference type="EMBL" id="JBJXBP010000005">
    <property type="protein sequence ID" value="KAL3827709.1"/>
    <property type="molecule type" value="Genomic_DNA"/>
</dbReference>
<dbReference type="PROSITE" id="PS50016">
    <property type="entry name" value="ZF_PHD_2"/>
    <property type="match status" value="1"/>
</dbReference>
<dbReference type="GO" id="GO:0005634">
    <property type="term" value="C:nucleus"/>
    <property type="evidence" value="ECO:0007669"/>
    <property type="project" value="UniProtKB-SubCell"/>
</dbReference>
<comment type="caution">
    <text evidence="19">The sequence shown here is derived from an EMBL/GenBank/DDBJ whole genome shotgun (WGS) entry which is preliminary data.</text>
</comment>
<dbReference type="Gene3D" id="3.30.40.10">
    <property type="entry name" value="Zinc/RING finger domain, C3HC4 (zinc finger)"/>
    <property type="match status" value="1"/>
</dbReference>
<dbReference type="Pfam" id="PF00271">
    <property type="entry name" value="Helicase_C"/>
    <property type="match status" value="1"/>
</dbReference>
<dbReference type="GO" id="GO:0005524">
    <property type="term" value="F:ATP binding"/>
    <property type="evidence" value="ECO:0007669"/>
    <property type="project" value="UniProtKB-KW"/>
</dbReference>
<dbReference type="InterPro" id="IPR023780">
    <property type="entry name" value="Chromo_domain"/>
</dbReference>
<dbReference type="SMART" id="SM00249">
    <property type="entry name" value="PHD"/>
    <property type="match status" value="1"/>
</dbReference>
<organism evidence="19 20">
    <name type="scientific">Penstemon smallii</name>
    <dbReference type="NCBI Taxonomy" id="265156"/>
    <lineage>
        <taxon>Eukaryota</taxon>
        <taxon>Viridiplantae</taxon>
        <taxon>Streptophyta</taxon>
        <taxon>Embryophyta</taxon>
        <taxon>Tracheophyta</taxon>
        <taxon>Spermatophyta</taxon>
        <taxon>Magnoliopsida</taxon>
        <taxon>eudicotyledons</taxon>
        <taxon>Gunneridae</taxon>
        <taxon>Pentapetalae</taxon>
        <taxon>asterids</taxon>
        <taxon>lamiids</taxon>
        <taxon>Lamiales</taxon>
        <taxon>Plantaginaceae</taxon>
        <taxon>Cheloneae</taxon>
        <taxon>Penstemon</taxon>
    </lineage>
</organism>
<keyword evidence="8" id="KW-0862">Zinc</keyword>
<feature type="region of interest" description="Disordered" evidence="13">
    <location>
        <begin position="1172"/>
        <end position="1199"/>
    </location>
</feature>
<evidence type="ECO:0000256" key="1">
    <source>
        <dbReference type="ARBA" id="ARBA00004123"/>
    </source>
</evidence>
<evidence type="ECO:0000256" key="14">
    <source>
        <dbReference type="SAM" id="Phobius"/>
    </source>
</evidence>
<dbReference type="Pfam" id="PF06465">
    <property type="entry name" value="DUF1087"/>
    <property type="match status" value="1"/>
</dbReference>
<evidence type="ECO:0000256" key="11">
    <source>
        <dbReference type="ARBA" id="ARBA00023242"/>
    </source>
</evidence>
<dbReference type="InterPro" id="IPR011011">
    <property type="entry name" value="Znf_FYVE_PHD"/>
</dbReference>
<keyword evidence="14" id="KW-0812">Transmembrane</keyword>
<dbReference type="PANTHER" id="PTHR45623">
    <property type="entry name" value="CHROMODOMAIN-HELICASE-DNA-BINDING PROTEIN 3-RELATED-RELATED"/>
    <property type="match status" value="1"/>
</dbReference>
<dbReference type="SUPFAM" id="SSF52540">
    <property type="entry name" value="P-loop containing nucleoside triphosphate hydrolases"/>
    <property type="match status" value="2"/>
</dbReference>
<evidence type="ECO:0000313" key="20">
    <source>
        <dbReference type="Proteomes" id="UP001634393"/>
    </source>
</evidence>
<protein>
    <recommendedName>
        <fullName evidence="21">Protein CHROMATIN REMODELING 4</fullName>
    </recommendedName>
</protein>
<feature type="transmembrane region" description="Helical" evidence="14">
    <location>
        <begin position="7"/>
        <end position="24"/>
    </location>
</feature>
<evidence type="ECO:0000259" key="18">
    <source>
        <dbReference type="PROSITE" id="PS51194"/>
    </source>
</evidence>
<feature type="domain" description="Chromo" evidence="15">
    <location>
        <begin position="372"/>
        <end position="422"/>
    </location>
</feature>
<evidence type="ECO:0000259" key="15">
    <source>
        <dbReference type="PROSITE" id="PS50013"/>
    </source>
</evidence>
<comment type="similarity">
    <text evidence="2">Belongs to the SNF2/RAD54 helicase family.</text>
</comment>
<accession>A0ABD3SSW9</accession>
<dbReference type="InterPro" id="IPR038718">
    <property type="entry name" value="SNF2-like_sf"/>
</dbReference>
<evidence type="ECO:0000256" key="6">
    <source>
        <dbReference type="ARBA" id="ARBA00022771"/>
    </source>
</evidence>
<keyword evidence="4" id="KW-0677">Repeat</keyword>
<dbReference type="SMART" id="SM01147">
    <property type="entry name" value="DUF1087"/>
    <property type="match status" value="1"/>
</dbReference>
<keyword evidence="14" id="KW-1133">Transmembrane helix</keyword>
<evidence type="ECO:0000256" key="9">
    <source>
        <dbReference type="ARBA" id="ARBA00022840"/>
    </source>
</evidence>
<feature type="region of interest" description="Disordered" evidence="13">
    <location>
        <begin position="1091"/>
        <end position="1125"/>
    </location>
</feature>
<keyword evidence="6 12" id="KW-0863">Zinc-finger</keyword>
<keyword evidence="20" id="KW-1185">Reference proteome</keyword>
<evidence type="ECO:0000256" key="4">
    <source>
        <dbReference type="ARBA" id="ARBA00022737"/>
    </source>
</evidence>
<dbReference type="InterPro" id="IPR000953">
    <property type="entry name" value="Chromo/chromo_shadow_dom"/>
</dbReference>
<dbReference type="CDD" id="cd15532">
    <property type="entry name" value="PHD2_CHD_II"/>
    <property type="match status" value="1"/>
</dbReference>
<keyword evidence="5" id="KW-0547">Nucleotide-binding</keyword>
<dbReference type="InterPro" id="IPR049730">
    <property type="entry name" value="SNF2/RAD54-like_C"/>
</dbReference>
<dbReference type="Gene3D" id="2.40.50.40">
    <property type="match status" value="2"/>
</dbReference>
<dbReference type="Proteomes" id="UP001634393">
    <property type="component" value="Unassembled WGS sequence"/>
</dbReference>
<dbReference type="Pfam" id="PF00176">
    <property type="entry name" value="SNF2-rel_dom"/>
    <property type="match status" value="1"/>
</dbReference>
<feature type="compositionally biased region" description="Polar residues" evidence="13">
    <location>
        <begin position="1105"/>
        <end position="1116"/>
    </location>
</feature>
<evidence type="ECO:0000256" key="2">
    <source>
        <dbReference type="ARBA" id="ARBA00007025"/>
    </source>
</evidence>
<gene>
    <name evidence="19" type="ORF">ACJIZ3_016511</name>
</gene>
<dbReference type="InterPro" id="IPR001650">
    <property type="entry name" value="Helicase_C-like"/>
</dbReference>
<dbReference type="PROSITE" id="PS51192">
    <property type="entry name" value="HELICASE_ATP_BIND_1"/>
    <property type="match status" value="1"/>
</dbReference>
<evidence type="ECO:0000256" key="3">
    <source>
        <dbReference type="ARBA" id="ARBA00022723"/>
    </source>
</evidence>
<dbReference type="SMART" id="SM00487">
    <property type="entry name" value="DEXDc"/>
    <property type="match status" value="1"/>
</dbReference>
<keyword evidence="7" id="KW-0378">Hydrolase</keyword>
<keyword evidence="9" id="KW-0067">ATP-binding</keyword>
<dbReference type="CDD" id="cd18660">
    <property type="entry name" value="CD1_tandem"/>
    <property type="match status" value="1"/>
</dbReference>
<dbReference type="PROSITE" id="PS50013">
    <property type="entry name" value="CHROMO_2"/>
    <property type="match status" value="2"/>
</dbReference>
<dbReference type="GO" id="GO:0016787">
    <property type="term" value="F:hydrolase activity"/>
    <property type="evidence" value="ECO:0007669"/>
    <property type="project" value="UniProtKB-KW"/>
</dbReference>
<comment type="subcellular location">
    <subcellularLocation>
        <location evidence="1">Nucleus</location>
    </subcellularLocation>
</comment>
<dbReference type="InterPro" id="IPR014001">
    <property type="entry name" value="Helicase_ATP-bd"/>
</dbReference>
<dbReference type="PROSITE" id="PS51194">
    <property type="entry name" value="HELICASE_CTER"/>
    <property type="match status" value="1"/>
</dbReference>
<dbReference type="InterPro" id="IPR016197">
    <property type="entry name" value="Chromo-like_dom_sf"/>
</dbReference>
<dbReference type="InterPro" id="IPR000330">
    <property type="entry name" value="SNF2_N"/>
</dbReference>
<dbReference type="FunFam" id="3.40.50.300:FF:000607">
    <property type="entry name" value="chromodomain-helicase-DNA-binding protein 1-like isoform X1"/>
    <property type="match status" value="1"/>
</dbReference>
<feature type="domain" description="Helicase C-terminal" evidence="18">
    <location>
        <begin position="842"/>
        <end position="994"/>
    </location>
</feature>
<feature type="compositionally biased region" description="Basic and acidic residues" evidence="13">
    <location>
        <begin position="1183"/>
        <end position="1192"/>
    </location>
</feature>
<proteinExistence type="inferred from homology"/>
<dbReference type="SUPFAM" id="SSF54160">
    <property type="entry name" value="Chromo domain-like"/>
    <property type="match status" value="2"/>
</dbReference>
<feature type="domain" description="Chromo" evidence="15">
    <location>
        <begin position="439"/>
        <end position="498"/>
    </location>
</feature>
<dbReference type="CDD" id="cd18793">
    <property type="entry name" value="SF2_C_SNF"/>
    <property type="match status" value="1"/>
</dbReference>
<dbReference type="InterPro" id="IPR001965">
    <property type="entry name" value="Znf_PHD"/>
</dbReference>
<sequence>MTRRGESVFVLYAIYIYFINLWAMKGDSSGISTMLKHKRGKIISGTDKSALSERGLKDGVSSDRPSSKRKGNDGYYFECEVCELGGELLCCDNCPRTYHLECLNPALECVPEGRWECPTCRPQCAADMEKVNHLDPVSKRSRTNIIIRRSKMETESTDNVTEAVENVDVGRKRSSDKERTSCSATGEFTNEQYQPIQDESMDGVDKNEESSQEVSLEASARVARKRKNNVSSHYSAKKRKTNKDKSSSNMCRKGLSKVNTDHEGTSKSYGKRKLVEHKACSTLSKDIIRTNDTMVLEEADREPLIFDENTPDDQQVDQVVGCRNSETNLKNHIHEDKLHVYRRSTSRERKGISYMDSLIEGSGSMSLNYENLQDDIILCCTNAAKTVSYEFLVKWVGKSHIHNSWIHESELQVLAKRKLENYKVKYGTATMNLCQEQWKVPQRVIATNSSSTEVYVKWTGLPYDECTWERIDEPAIAKSFHLVDLFFRFERQTLEKNDVRKKGEKVITLSEQPKDLAGGSLFPHQLEALNWLRKSWHKSRNVILADEMGLGKTVSACAFISSIYSEFKVTLPCLVLVPLSTMPNWMSEFALWAPHLNVVEYHGNTRARALIRQYEWHACCDSPHGSKKKPSSHKFNVLLTTYEMVLCDSSHLCGVPWEVLVVDEGHRLKNSDSKLFGMLNKFSFQHRVLLTGTPLQNNMGEMYNLLNFLQPASFPSLSLFEEQLNDLTSAEKVEELKKLVAPHMLRRLKKDAMQNIPPKTEIVVPVELSSIQAEYYRAMLTKNYQILRNIGKGVPQQSMLNIVMQLRKVCNHPYLISGTEPESGSVEFQHEMRIKASAKLTLLHSMLKVLQREGHRVLIFSQMTKLLDILEDYLETEFGPESYERVDGSICVNDRQASIARFNQDKSRFVFLLSTRACGLGINLASADTVIIYDSDFNPHADIQAMNRAHRIGQSKRLLVYRLVVRASVEERILQLAKKKLMLDQLFVHKSGSQKEVEDILKWGTEQLFSDRNSNDEALTETEPNNRRMNIGLGDVYKDTCADGIKKNLWDENAILKLLDRTNLHSSSPDNVESDIENNMLGSVKSLEWNDESKEEQAGMVSVPLATNDTTSAQTSENKDDNLISITEENEWDRLLRVRWEKYQTEEEAALGRGKRQRKSVTYREAYVALPNEELSESEAEEEPKPELKPAHESTPAGRALKEKYAKLRARQKERLANKSASESSRSVDKYLALLKPAHESTPAGRALKEKYMICLQNSFNLFPSLSMGSGAAEMYGSVRGLPMLPNLNFPPSYPLFPESHTKVLERIVQRNRSGLKSTTDIWSKDELDYLSAKWKELKLKSSMGQLL</sequence>
<evidence type="ECO:0008006" key="21">
    <source>
        <dbReference type="Google" id="ProtNLM"/>
    </source>
</evidence>
<evidence type="ECO:0000256" key="12">
    <source>
        <dbReference type="PROSITE-ProRule" id="PRU00146"/>
    </source>
</evidence>
<feature type="compositionally biased region" description="Polar residues" evidence="13">
    <location>
        <begin position="181"/>
        <end position="197"/>
    </location>
</feature>
<dbReference type="Pfam" id="PF00628">
    <property type="entry name" value="PHD"/>
    <property type="match status" value="1"/>
</dbReference>
<feature type="domain" description="Helicase ATP-binding" evidence="17">
    <location>
        <begin position="533"/>
        <end position="712"/>
    </location>
</feature>
<dbReference type="Gene3D" id="3.40.50.300">
    <property type="entry name" value="P-loop containing nucleotide triphosphate hydrolases"/>
    <property type="match status" value="1"/>
</dbReference>
<evidence type="ECO:0000256" key="13">
    <source>
        <dbReference type="SAM" id="MobiDB-lite"/>
    </source>
</evidence>
<dbReference type="InterPro" id="IPR027417">
    <property type="entry name" value="P-loop_NTPase"/>
</dbReference>
<keyword evidence="3" id="KW-0479">Metal-binding</keyword>
<reference evidence="19 20" key="1">
    <citation type="submission" date="2024-12" db="EMBL/GenBank/DDBJ databases">
        <title>The unique morphological basis and parallel evolutionary history of personate flowers in Penstemon.</title>
        <authorList>
            <person name="Depatie T.H."/>
            <person name="Wessinger C.A."/>
        </authorList>
    </citation>
    <scope>NUCLEOTIDE SEQUENCE [LARGE SCALE GENOMIC DNA]</scope>
    <source>
        <strain evidence="19">WTNN_2</strain>
        <tissue evidence="19">Leaf</tissue>
    </source>
</reference>
<evidence type="ECO:0000256" key="10">
    <source>
        <dbReference type="ARBA" id="ARBA00023054"/>
    </source>
</evidence>
<dbReference type="SMART" id="SM00490">
    <property type="entry name" value="HELICc"/>
    <property type="match status" value="1"/>
</dbReference>
<keyword evidence="11" id="KW-0539">Nucleus</keyword>
<feature type="domain" description="PHD-type" evidence="16">
    <location>
        <begin position="76"/>
        <end position="123"/>
    </location>
</feature>
<feature type="region of interest" description="Disordered" evidence="13">
    <location>
        <begin position="153"/>
        <end position="269"/>
    </location>
</feature>
<dbReference type="SMART" id="SM00298">
    <property type="entry name" value="CHROMO"/>
    <property type="match status" value="2"/>
</dbReference>
<dbReference type="SUPFAM" id="SSF57903">
    <property type="entry name" value="FYVE/PHD zinc finger"/>
    <property type="match status" value="1"/>
</dbReference>